<organism evidence="4 5">
    <name type="scientific">Streptomyces nanshensis</name>
    <dbReference type="NCBI Taxonomy" id="518642"/>
    <lineage>
        <taxon>Bacteria</taxon>
        <taxon>Bacillati</taxon>
        <taxon>Actinomycetota</taxon>
        <taxon>Actinomycetes</taxon>
        <taxon>Kitasatosporales</taxon>
        <taxon>Streptomycetaceae</taxon>
        <taxon>Streptomyces</taxon>
    </lineage>
</organism>
<dbReference type="GO" id="GO:0016853">
    <property type="term" value="F:isomerase activity"/>
    <property type="evidence" value="ECO:0007669"/>
    <property type="project" value="UniProtKB-KW"/>
</dbReference>
<dbReference type="InterPro" id="IPR003719">
    <property type="entry name" value="Phenazine_PhzF-like"/>
</dbReference>
<dbReference type="PANTHER" id="PTHR13774:SF39">
    <property type="entry name" value="BIOSYNTHESIS PROTEIN, PUTATIVE-RELATED"/>
    <property type="match status" value="1"/>
</dbReference>
<dbReference type="PANTHER" id="PTHR13774">
    <property type="entry name" value="PHENAZINE BIOSYNTHESIS PROTEIN"/>
    <property type="match status" value="1"/>
</dbReference>
<sequence length="280" mass="29396">MAILRYKAFSTTPEGGNPAGVVLDASDLDDKDMQQIAKEVGFSETAFLIDNGARGLAVCYFSPQKEVDFCGHATIAAACAYADAHEHGTLTFQTKTEGPVTVTTQKGPGGIASATFVSPPPSTDPLAPADLAALCGALRWRVHDLDPALLPPCVAYAGARHPIIAAGTRERLADLDYDFDALADLCERKQWDTICLVWRETPLQFHARNPFPAGGVREDPATGAAAAALAGYLAGRELVPVPADITVLQGHDMGSPSTITAHISRNFTDGIAVTGAAVPM</sequence>
<evidence type="ECO:0000256" key="3">
    <source>
        <dbReference type="PIRSR" id="PIRSR016184-1"/>
    </source>
</evidence>
<dbReference type="RefSeq" id="WP_070018706.1">
    <property type="nucleotide sequence ID" value="NZ_LJGW01000377.1"/>
</dbReference>
<dbReference type="SUPFAM" id="SSF54506">
    <property type="entry name" value="Diaminopimelate epimerase-like"/>
    <property type="match status" value="1"/>
</dbReference>
<dbReference type="Proteomes" id="UP000176005">
    <property type="component" value="Unassembled WGS sequence"/>
</dbReference>
<dbReference type="AlphaFoldDB" id="A0A1E7KZ76"/>
<dbReference type="Gene3D" id="3.10.310.10">
    <property type="entry name" value="Diaminopimelate Epimerase, Chain A, domain 1"/>
    <property type="match status" value="2"/>
</dbReference>
<comment type="similarity">
    <text evidence="1">Belongs to the PhzF family.</text>
</comment>
<comment type="caution">
    <text evidence="4">The sequence shown here is derived from an EMBL/GenBank/DDBJ whole genome shotgun (WGS) entry which is preliminary data.</text>
</comment>
<dbReference type="PIRSF" id="PIRSF016184">
    <property type="entry name" value="PhzC_PhzF"/>
    <property type="match status" value="1"/>
</dbReference>
<dbReference type="PATRIC" id="fig|518642.10.peg.4740"/>
<evidence type="ECO:0000256" key="2">
    <source>
        <dbReference type="ARBA" id="ARBA00023235"/>
    </source>
</evidence>
<reference evidence="4 5" key="1">
    <citation type="journal article" date="2016" name="Front. Microbiol.">
        <title>Comparative Genomics Analysis of Streptomyces Species Reveals Their Adaptation to the Marine Environment and Their Diversity at the Genomic Level.</title>
        <authorList>
            <person name="Tian X."/>
            <person name="Zhang Z."/>
            <person name="Yang T."/>
            <person name="Chen M."/>
            <person name="Li J."/>
            <person name="Chen F."/>
            <person name="Yang J."/>
            <person name="Li W."/>
            <person name="Zhang B."/>
            <person name="Zhang Z."/>
            <person name="Wu J."/>
            <person name="Zhang C."/>
            <person name="Long L."/>
            <person name="Xiao J."/>
        </authorList>
    </citation>
    <scope>NUCLEOTIDE SEQUENCE [LARGE SCALE GENOMIC DNA]</scope>
    <source>
        <strain evidence="4 5">SCSIO 10429</strain>
    </source>
</reference>
<dbReference type="NCBIfam" id="TIGR00654">
    <property type="entry name" value="PhzF_family"/>
    <property type="match status" value="1"/>
</dbReference>
<keyword evidence="2" id="KW-0413">Isomerase</keyword>
<keyword evidence="5" id="KW-1185">Reference proteome</keyword>
<name>A0A1E7KZ76_9ACTN</name>
<dbReference type="GO" id="GO:0005737">
    <property type="term" value="C:cytoplasm"/>
    <property type="evidence" value="ECO:0007669"/>
    <property type="project" value="TreeGrafter"/>
</dbReference>
<protein>
    <submittedName>
        <fullName evidence="4">Phenazine biosynthesis protein PhzF</fullName>
    </submittedName>
</protein>
<feature type="active site" evidence="3">
    <location>
        <position position="44"/>
    </location>
</feature>
<dbReference type="Pfam" id="PF02567">
    <property type="entry name" value="PhzC-PhzF"/>
    <property type="match status" value="1"/>
</dbReference>
<evidence type="ECO:0000313" key="4">
    <source>
        <dbReference type="EMBL" id="OEV09236.1"/>
    </source>
</evidence>
<evidence type="ECO:0000256" key="1">
    <source>
        <dbReference type="ARBA" id="ARBA00008270"/>
    </source>
</evidence>
<accession>A0A1E7KZ76</accession>
<evidence type="ECO:0000313" key="5">
    <source>
        <dbReference type="Proteomes" id="UP000176005"/>
    </source>
</evidence>
<dbReference type="EMBL" id="LJGW01000377">
    <property type="protein sequence ID" value="OEV09236.1"/>
    <property type="molecule type" value="Genomic_DNA"/>
</dbReference>
<proteinExistence type="inferred from homology"/>
<gene>
    <name evidence="4" type="ORF">AN218_22470</name>
</gene>